<dbReference type="KEGG" id="nvi:100678166"/>
<evidence type="ECO:0000313" key="5">
    <source>
        <dbReference type="Proteomes" id="UP000002358"/>
    </source>
</evidence>
<keyword evidence="1" id="KW-0862">Zinc</keyword>
<keyword evidence="5" id="KW-1185">Reference proteome</keyword>
<evidence type="ECO:0000313" key="4">
    <source>
        <dbReference type="EnsemblMetazoa" id="XP_008206255"/>
    </source>
</evidence>
<dbReference type="RefSeq" id="XP_008206255.2">
    <property type="nucleotide sequence ID" value="XM_008208033.4"/>
</dbReference>
<dbReference type="PROSITE" id="PS50157">
    <property type="entry name" value="ZINC_FINGER_C2H2_2"/>
    <property type="match status" value="2"/>
</dbReference>
<dbReference type="SUPFAM" id="SSF57667">
    <property type="entry name" value="beta-beta-alpha zinc fingers"/>
    <property type="match status" value="1"/>
</dbReference>
<feature type="domain" description="C2H2-type" evidence="3">
    <location>
        <begin position="725"/>
        <end position="749"/>
    </location>
</feature>
<dbReference type="EnsemblMetazoa" id="XM_008208033">
    <property type="protein sequence ID" value="XP_008206255"/>
    <property type="gene ID" value="LOC100678166"/>
</dbReference>
<organism evidence="4 5">
    <name type="scientific">Nasonia vitripennis</name>
    <name type="common">Parasitic wasp</name>
    <dbReference type="NCBI Taxonomy" id="7425"/>
    <lineage>
        <taxon>Eukaryota</taxon>
        <taxon>Metazoa</taxon>
        <taxon>Ecdysozoa</taxon>
        <taxon>Arthropoda</taxon>
        <taxon>Hexapoda</taxon>
        <taxon>Insecta</taxon>
        <taxon>Pterygota</taxon>
        <taxon>Neoptera</taxon>
        <taxon>Endopterygota</taxon>
        <taxon>Hymenoptera</taxon>
        <taxon>Apocrita</taxon>
        <taxon>Proctotrupomorpha</taxon>
        <taxon>Chalcidoidea</taxon>
        <taxon>Pteromalidae</taxon>
        <taxon>Pteromalinae</taxon>
        <taxon>Nasonia</taxon>
    </lineage>
</organism>
<accession>A0A7M7H4D1</accession>
<reference evidence="4" key="1">
    <citation type="submission" date="2021-01" db="UniProtKB">
        <authorList>
            <consortium name="EnsemblMetazoa"/>
        </authorList>
    </citation>
    <scope>IDENTIFICATION</scope>
</reference>
<evidence type="ECO:0000256" key="2">
    <source>
        <dbReference type="SAM" id="MobiDB-lite"/>
    </source>
</evidence>
<dbReference type="GO" id="GO:0008270">
    <property type="term" value="F:zinc ion binding"/>
    <property type="evidence" value="ECO:0007669"/>
    <property type="project" value="UniProtKB-KW"/>
</dbReference>
<feature type="domain" description="C2H2-type" evidence="3">
    <location>
        <begin position="668"/>
        <end position="696"/>
    </location>
</feature>
<evidence type="ECO:0000259" key="3">
    <source>
        <dbReference type="PROSITE" id="PS50157"/>
    </source>
</evidence>
<feature type="compositionally biased region" description="Basic residues" evidence="2">
    <location>
        <begin position="302"/>
        <end position="313"/>
    </location>
</feature>
<dbReference type="PROSITE" id="PS00028">
    <property type="entry name" value="ZINC_FINGER_C2H2_1"/>
    <property type="match status" value="2"/>
</dbReference>
<dbReference type="InParanoid" id="A0A7M7H4D1"/>
<dbReference type="Proteomes" id="UP000002358">
    <property type="component" value="Chromosome 3"/>
</dbReference>
<sequence>MDLQNAANYQSYKCRSLLACDSGGMVFDRSKSFDSRSCDEKYAQNASASRSETGLSEKIIYIIDANSQSMINSRSLVDLTTHLDDDEFNDYEIKSSNSSLCKNEAVQYIQNANEINHLKTENENFEYSSVQNDIDETVSNLVDEILEHEDTFTIQHSQSSRNSNEANNLNYYGSGSDSIRIDNLSAEGRNVQFLSTSSLSETASLVSDTVSTRATLEYEFDPYKTEEIESYKKHMNKRKQTYNVKEDGFSELLDDSKNAQQDFVPINKSKRKKLAYNKENQRERLQSQKRNPFANVKMSSILKRKKTTKKTKSSSKDQAVEPMTPNYDENFASISSCSYGDEVMIHRKSSCQYNDFSSSNSKDDDLSNADYLDYVQPREQIVESDMDKLLSPTIENDPSERIKTQQSINESKRLVDCNGNEVDFQDIQKISTLKSVLSPSQIAERELFLYSAHAKKLGMENLFNTSNDAVINEIIFNTNVVCEQINLELNLMRGIEGTHLQQTLEKNSFFQAVSCTLVESLNELHRFGGFIDENSQETKSSREVTSSAVPINNEFVNISGTNNFQKYETHISSSQLNEKEKKQPKSNLCFNFSNKSNLLGIDFQSRCDTLEHIQNVNHDVKRSPAPLIIKMKRINQGNNEYVIDDSSRQTMKASQKKTAATVNNIERYECHDCSEKFRTKRILKNHVSEYHKGPYDVECEICFMKFKKSSAHKKHLPWCPKSIVHKCNICDRIYCYRASLEKHLKTHQR</sequence>
<keyword evidence="1" id="KW-0479">Metal-binding</keyword>
<dbReference type="InterPro" id="IPR036236">
    <property type="entry name" value="Znf_C2H2_sf"/>
</dbReference>
<dbReference type="OrthoDB" id="8922241at2759"/>
<dbReference type="InterPro" id="IPR013087">
    <property type="entry name" value="Znf_C2H2_type"/>
</dbReference>
<feature type="region of interest" description="Disordered" evidence="2">
    <location>
        <begin position="276"/>
        <end position="324"/>
    </location>
</feature>
<dbReference type="AlphaFoldDB" id="A0A7M7H4D1"/>
<name>A0A7M7H4D1_NASVI</name>
<keyword evidence="1" id="KW-0863">Zinc-finger</keyword>
<dbReference type="SMART" id="SM00355">
    <property type="entry name" value="ZnF_C2H2"/>
    <property type="match status" value="2"/>
</dbReference>
<evidence type="ECO:0000256" key="1">
    <source>
        <dbReference type="PROSITE-ProRule" id="PRU00042"/>
    </source>
</evidence>
<protein>
    <recommendedName>
        <fullName evidence="3">C2H2-type domain-containing protein</fullName>
    </recommendedName>
</protein>
<dbReference type="GeneID" id="100678166"/>
<proteinExistence type="predicted"/>
<dbReference type="Gene3D" id="3.30.160.60">
    <property type="entry name" value="Classic Zinc Finger"/>
    <property type="match status" value="1"/>
</dbReference>